<evidence type="ECO:0000313" key="1">
    <source>
        <dbReference type="EMBL" id="WAJ26868.1"/>
    </source>
</evidence>
<reference evidence="1" key="1">
    <citation type="submission" date="2022-11" db="EMBL/GenBank/DDBJ databases">
        <title>beta-Carotene-producing bacterium, Jeongeuplla avenae sp. nov., alleviates the salt stress of Arabidopsis seedlings.</title>
        <authorList>
            <person name="Jiang L."/>
            <person name="Lee J."/>
        </authorList>
    </citation>
    <scope>NUCLEOTIDE SEQUENCE</scope>
    <source>
        <strain evidence="1">DY_R2A_6</strain>
    </source>
</reference>
<accession>A0ACD4NJ27</accession>
<sequence length="65" mass="7588">MTMRPAKNRGSALELGDRIERLARRVERLSVSRHDPEAFFEERSEIVAELRREASRAADVEDYRS</sequence>
<keyword evidence="2" id="KW-1185">Reference proteome</keyword>
<gene>
    <name evidence="1" type="ORF">OXU80_18635</name>
</gene>
<organism evidence="1 2">
    <name type="scientific">Antarcticirhabdus aurantiaca</name>
    <dbReference type="NCBI Taxonomy" id="2606717"/>
    <lineage>
        <taxon>Bacteria</taxon>
        <taxon>Pseudomonadati</taxon>
        <taxon>Pseudomonadota</taxon>
        <taxon>Alphaproteobacteria</taxon>
        <taxon>Hyphomicrobiales</taxon>
        <taxon>Aurantimonadaceae</taxon>
        <taxon>Antarcticirhabdus</taxon>
    </lineage>
</organism>
<name>A0ACD4NJ27_9HYPH</name>
<dbReference type="EMBL" id="CP113520">
    <property type="protein sequence ID" value="WAJ26868.1"/>
    <property type="molecule type" value="Genomic_DNA"/>
</dbReference>
<evidence type="ECO:0000313" key="2">
    <source>
        <dbReference type="Proteomes" id="UP001163223"/>
    </source>
</evidence>
<dbReference type="Proteomes" id="UP001163223">
    <property type="component" value="Chromosome"/>
</dbReference>
<proteinExistence type="predicted"/>
<protein>
    <submittedName>
        <fullName evidence="1">Uncharacterized protein</fullName>
    </submittedName>
</protein>